<dbReference type="STRING" id="1408157.A0A1J7IMK4"/>
<dbReference type="OrthoDB" id="5347061at2759"/>
<evidence type="ECO:0000313" key="3">
    <source>
        <dbReference type="Proteomes" id="UP000182658"/>
    </source>
</evidence>
<name>A0A1J7IMK4_9PEZI</name>
<evidence type="ECO:0000313" key="2">
    <source>
        <dbReference type="EMBL" id="OIW28475.1"/>
    </source>
</evidence>
<dbReference type="Proteomes" id="UP000182658">
    <property type="component" value="Unassembled WGS sequence"/>
</dbReference>
<organism evidence="2 3">
    <name type="scientific">Coniochaeta ligniaria NRRL 30616</name>
    <dbReference type="NCBI Taxonomy" id="1408157"/>
    <lineage>
        <taxon>Eukaryota</taxon>
        <taxon>Fungi</taxon>
        <taxon>Dikarya</taxon>
        <taxon>Ascomycota</taxon>
        <taxon>Pezizomycotina</taxon>
        <taxon>Sordariomycetes</taxon>
        <taxon>Sordariomycetidae</taxon>
        <taxon>Coniochaetales</taxon>
        <taxon>Coniochaetaceae</taxon>
        <taxon>Coniochaeta</taxon>
    </lineage>
</organism>
<keyword evidence="3" id="KW-1185">Reference proteome</keyword>
<dbReference type="InterPro" id="IPR010730">
    <property type="entry name" value="HET"/>
</dbReference>
<dbReference type="EMBL" id="KV875098">
    <property type="protein sequence ID" value="OIW28475.1"/>
    <property type="molecule type" value="Genomic_DNA"/>
</dbReference>
<protein>
    <submittedName>
        <fullName evidence="2">HET-domain-containing protein</fullName>
    </submittedName>
</protein>
<dbReference type="InParanoid" id="A0A1J7IMK4"/>
<feature type="domain" description="Heterokaryon incompatibility" evidence="1">
    <location>
        <begin position="191"/>
        <end position="339"/>
    </location>
</feature>
<dbReference type="AlphaFoldDB" id="A0A1J7IMK4"/>
<dbReference type="PANTHER" id="PTHR33112:SF10">
    <property type="entry name" value="TOL"/>
    <property type="match status" value="1"/>
</dbReference>
<dbReference type="Pfam" id="PF06985">
    <property type="entry name" value="HET"/>
    <property type="match status" value="1"/>
</dbReference>
<reference evidence="2 3" key="1">
    <citation type="submission" date="2016-10" db="EMBL/GenBank/DDBJ databases">
        <title>Draft genome sequence of Coniochaeta ligniaria NRRL30616, a lignocellulolytic fungus for bioabatement of inhibitors in plant biomass hydrolysates.</title>
        <authorList>
            <consortium name="DOE Joint Genome Institute"/>
            <person name="Jimenez D.J."/>
            <person name="Hector R.E."/>
            <person name="Riley R."/>
            <person name="Sun H."/>
            <person name="Grigoriev I.V."/>
            <person name="Van Elsas J.D."/>
            <person name="Nichols N.N."/>
        </authorList>
    </citation>
    <scope>NUCLEOTIDE SEQUENCE [LARGE SCALE GENOMIC DNA]</scope>
    <source>
        <strain evidence="2 3">NRRL 30616</strain>
    </source>
</reference>
<dbReference type="PANTHER" id="PTHR33112">
    <property type="entry name" value="DOMAIN PROTEIN, PUTATIVE-RELATED"/>
    <property type="match status" value="1"/>
</dbReference>
<evidence type="ECO:0000259" key="1">
    <source>
        <dbReference type="Pfam" id="PF06985"/>
    </source>
</evidence>
<proteinExistence type="predicted"/>
<sequence length="644" mass="72004">MAVAEADLCAFCSDLVGTLGDTSKLPQVRPHYPTYGSLLSSSKTCPVCRAIVASWRSVSLDSENAEIRNGYPSKIVVTATRRMSSGVTWKFLEASLISTNTVFSYSGHITLESCASHDPASKLPIWNNLVTTFEQKVSVIRLWLDDCLSHHFPGDCRPVPFSPLRLLAVGQDGRLPRLVARESIPLEEARYAALSHCWGGEVPLRTTRDNVAAFTQEIPWALIPKTFSDAMLMAQGLGIPYVWIDALCIIQDDDEEWQKQAACMGKIYEGSHLTICATQSANSTQGCFPPEVSNHQDIFRTNAGNQSAPDIIVRISRGDIRSRALLGNKLTDRGWTLQEQTLSTRVVSCLQPDVHWYCQSCYQTQSGLIFGPGDMLERDLRWETPVLYRRLLQESHLWQSTWRAVATNYSGRRFTVTHDKIPAIAGLTRYFALAMDDVPLLGLWKNTFGADLSWLRLSDKPPMPSIQGLPSWTWLSCARRIVYNFLDWTDPCDASLESQWMDHVQLLAWEIHWTGTPLASSPKIARVKVDGPVLLIPIATFPTGDTFNPPYLQVFGENLVSTNNITKIPWRCAGQFDAGPVARGEYWCLLLRSRTSNVDTAEIFLVLESVGPKTDMTYKRIGIAKIWGSPPAFVPSRRMSIFLV</sequence>
<gene>
    <name evidence="2" type="ORF">CONLIGDRAFT_378385</name>
</gene>
<accession>A0A1J7IMK4</accession>